<dbReference type="PANTHER" id="PTHR43581:SF4">
    <property type="entry name" value="ATP_GTP PHOSPHATASE"/>
    <property type="match status" value="1"/>
</dbReference>
<dbReference type="RefSeq" id="WP_390213629.1">
    <property type="nucleotide sequence ID" value="NZ_JBHLXJ010000015.1"/>
</dbReference>
<keyword evidence="2" id="KW-0255">Endonuclease</keyword>
<dbReference type="PANTHER" id="PTHR43581">
    <property type="entry name" value="ATP/GTP PHOSPHATASE"/>
    <property type="match status" value="1"/>
</dbReference>
<organism evidence="2 3">
    <name type="scientific">Undibacterium danionis</name>
    <dbReference type="NCBI Taxonomy" id="1812100"/>
    <lineage>
        <taxon>Bacteria</taxon>
        <taxon>Pseudomonadati</taxon>
        <taxon>Pseudomonadota</taxon>
        <taxon>Betaproteobacteria</taxon>
        <taxon>Burkholderiales</taxon>
        <taxon>Oxalobacteraceae</taxon>
        <taxon>Undibacterium</taxon>
    </lineage>
</organism>
<keyword evidence="2" id="KW-0378">Hydrolase</keyword>
<evidence type="ECO:0000259" key="1">
    <source>
        <dbReference type="Pfam" id="PF13304"/>
    </source>
</evidence>
<dbReference type="Pfam" id="PF13304">
    <property type="entry name" value="AAA_21"/>
    <property type="match status" value="1"/>
</dbReference>
<keyword evidence="3" id="KW-1185">Reference proteome</keyword>
<dbReference type="InterPro" id="IPR051396">
    <property type="entry name" value="Bact_Antivir_Def_Nuclease"/>
</dbReference>
<comment type="caution">
    <text evidence="2">The sequence shown here is derived from an EMBL/GenBank/DDBJ whole genome shotgun (WGS) entry which is preliminary data.</text>
</comment>
<keyword evidence="2" id="KW-0540">Nuclease</keyword>
<dbReference type="InterPro" id="IPR003959">
    <property type="entry name" value="ATPase_AAA_core"/>
</dbReference>
<accession>A0ABV6IGU9</accession>
<proteinExistence type="predicted"/>
<sequence length="592" mass="67415">MSDVKLISIKFTNFKSLRNFTISLQDINILVGPNNAGKSTIISALRILEVALKRARSKNAERVTLPNNSLGFGHHISLSQLSISLENVATDYNSEDSQIDFRFSNKNKLSLFFPNDGGCTLFWECEGQPITTVSRFKTAFPITIQVVPVLGPLEYRELFVNEDTIKSALNTHRASRHFRNYWHHFSDGWDLFEQMVSNSWPGMKIKPPEVKVGLRESELCMFVAENRIDREIFWSGFGFQIWCQLLTHISRASKSTVLAIDEPEIYLHPDVQRQLLSILRGLDADVLLATHSVEIIGEADPAEILLIQKGKNSAQRLRDVEGMQLALSAIGSAQNVTLAHLARTKKIVFVEGFDDFKTVRRFAKVLGNDDLSTGNDLTAFESGGFTSWEKIKSFAWGAKKTIDANLKIFAIYDRDYFCEEEIEKIRNELKNELTDAHILRHKEMENYLLNTQVLQRTLQKQIDQKAKRTGKSLSQTKTIEEYLINITEDERIDAQSQYVAKRINFNKSSGIDPSILSKKAIQEFEQKWASLDSRLGICPGKTVLRRLREVVQTELSVNLTDIQIIDEFNISEIPNDMKELVAKLEDFRSSSK</sequence>
<evidence type="ECO:0000313" key="2">
    <source>
        <dbReference type="EMBL" id="MFC0351061.1"/>
    </source>
</evidence>
<gene>
    <name evidence="2" type="ORF">ACFFJH_14680</name>
</gene>
<reference evidence="2 3" key="1">
    <citation type="submission" date="2024-09" db="EMBL/GenBank/DDBJ databases">
        <authorList>
            <person name="Sun Q."/>
            <person name="Mori K."/>
        </authorList>
    </citation>
    <scope>NUCLEOTIDE SEQUENCE [LARGE SCALE GENOMIC DNA]</scope>
    <source>
        <strain evidence="2 3">CCM 8677</strain>
    </source>
</reference>
<feature type="domain" description="ATPase AAA-type core" evidence="1">
    <location>
        <begin position="27"/>
        <end position="296"/>
    </location>
</feature>
<dbReference type="Proteomes" id="UP001589844">
    <property type="component" value="Unassembled WGS sequence"/>
</dbReference>
<dbReference type="SUPFAM" id="SSF52540">
    <property type="entry name" value="P-loop containing nucleoside triphosphate hydrolases"/>
    <property type="match status" value="1"/>
</dbReference>
<dbReference type="InterPro" id="IPR027417">
    <property type="entry name" value="P-loop_NTPase"/>
</dbReference>
<dbReference type="EMBL" id="JBHLXJ010000015">
    <property type="protein sequence ID" value="MFC0351061.1"/>
    <property type="molecule type" value="Genomic_DNA"/>
</dbReference>
<dbReference type="CDD" id="cd00267">
    <property type="entry name" value="ABC_ATPase"/>
    <property type="match status" value="1"/>
</dbReference>
<evidence type="ECO:0000313" key="3">
    <source>
        <dbReference type="Proteomes" id="UP001589844"/>
    </source>
</evidence>
<dbReference type="Gene3D" id="3.40.50.300">
    <property type="entry name" value="P-loop containing nucleotide triphosphate hydrolases"/>
    <property type="match status" value="2"/>
</dbReference>
<name>A0ABV6IGU9_9BURK</name>
<protein>
    <submittedName>
        <fullName evidence="2">ATP-dependent endonuclease</fullName>
    </submittedName>
</protein>
<dbReference type="GO" id="GO:0004519">
    <property type="term" value="F:endonuclease activity"/>
    <property type="evidence" value="ECO:0007669"/>
    <property type="project" value="UniProtKB-KW"/>
</dbReference>